<keyword evidence="9 11" id="KW-1208">Phospholipid metabolism</keyword>
<evidence type="ECO:0000256" key="10">
    <source>
        <dbReference type="ARBA" id="ARBA00048586"/>
    </source>
</evidence>
<comment type="function">
    <text evidence="1 11">Functions in the biosynthesis of the anionic phospholipids phosphatidylglycerol and cardiolipin.</text>
</comment>
<dbReference type="PROSITE" id="PS50035">
    <property type="entry name" value="PLD"/>
    <property type="match status" value="1"/>
</dbReference>
<comment type="caution">
    <text evidence="13">The sequence shown here is derived from an EMBL/GenBank/DDBJ whole genome shotgun (WGS) entry which is preliminary data.</text>
</comment>
<dbReference type="Gene3D" id="3.30.870.10">
    <property type="entry name" value="Endonuclease Chain A"/>
    <property type="match status" value="2"/>
</dbReference>
<feature type="domain" description="PLD phosphodiesterase" evidence="12">
    <location>
        <begin position="51"/>
        <end position="77"/>
    </location>
</feature>
<dbReference type="GO" id="GO:0005739">
    <property type="term" value="C:mitochondrion"/>
    <property type="evidence" value="ECO:0007669"/>
    <property type="project" value="UniProtKB-SubCell"/>
</dbReference>
<evidence type="ECO:0000259" key="12">
    <source>
        <dbReference type="PROSITE" id="PS50035"/>
    </source>
</evidence>
<dbReference type="GO" id="GO:0005524">
    <property type="term" value="F:ATP binding"/>
    <property type="evidence" value="ECO:0007669"/>
    <property type="project" value="UniProtKB-KW"/>
</dbReference>
<keyword evidence="7 11" id="KW-0443">Lipid metabolism</keyword>
<dbReference type="SUPFAM" id="SSF56024">
    <property type="entry name" value="Phospholipase D/nuclease"/>
    <property type="match status" value="1"/>
</dbReference>
<protein>
    <recommendedName>
        <fullName evidence="11">CDP-diacylglycerol--glycerol-3-phosphate 3-phosphatidyltransferase</fullName>
        <ecNumber evidence="11">2.7.8.5</ecNumber>
    </recommendedName>
</protein>
<comment type="pathway">
    <text evidence="2 11">Phospholipid metabolism; phosphatidylglycerol biosynthesis; phosphatidylglycerol from CDP-diacylglycerol: step 1/2.</text>
</comment>
<keyword evidence="6" id="KW-0677">Repeat</keyword>
<dbReference type="UniPathway" id="UPA00084">
    <property type="reaction ID" value="UER00503"/>
</dbReference>
<keyword evidence="11" id="KW-0547">Nucleotide-binding</keyword>
<dbReference type="AlphaFoldDB" id="A0A4Z2CGJ7"/>
<evidence type="ECO:0000313" key="13">
    <source>
        <dbReference type="EMBL" id="TNN03214.1"/>
    </source>
</evidence>
<keyword evidence="5 11" id="KW-0808">Transferase</keyword>
<evidence type="ECO:0000256" key="11">
    <source>
        <dbReference type="RuleBase" id="RU365024"/>
    </source>
</evidence>
<evidence type="ECO:0000313" key="14">
    <source>
        <dbReference type="Proteomes" id="UP000516260"/>
    </source>
</evidence>
<proteinExistence type="inferred from homology"/>
<dbReference type="EMBL" id="SWLE01000001">
    <property type="protein sequence ID" value="TNN03214.1"/>
    <property type="molecule type" value="Genomic_DNA"/>
</dbReference>
<dbReference type="CDD" id="cd09137">
    <property type="entry name" value="PLDc_PGS1_euk_2"/>
    <property type="match status" value="1"/>
</dbReference>
<name>A0A4Z2CGJ7_9TELE</name>
<organism evidence="13 14">
    <name type="scientific">Takifugu bimaculatus</name>
    <dbReference type="NCBI Taxonomy" id="433685"/>
    <lineage>
        <taxon>Eukaryota</taxon>
        <taxon>Metazoa</taxon>
        <taxon>Chordata</taxon>
        <taxon>Craniata</taxon>
        <taxon>Vertebrata</taxon>
        <taxon>Euteleostomi</taxon>
        <taxon>Actinopterygii</taxon>
        <taxon>Neopterygii</taxon>
        <taxon>Teleostei</taxon>
        <taxon>Neoteleostei</taxon>
        <taxon>Acanthomorphata</taxon>
        <taxon>Eupercaria</taxon>
        <taxon>Tetraodontiformes</taxon>
        <taxon>Tetradontoidea</taxon>
        <taxon>Tetraodontidae</taxon>
        <taxon>Takifugu</taxon>
    </lineage>
</organism>
<dbReference type="GO" id="GO:0032049">
    <property type="term" value="P:cardiolipin biosynthetic process"/>
    <property type="evidence" value="ECO:0007669"/>
    <property type="project" value="InterPro"/>
</dbReference>
<evidence type="ECO:0000256" key="5">
    <source>
        <dbReference type="ARBA" id="ARBA00022679"/>
    </source>
</evidence>
<evidence type="ECO:0000256" key="8">
    <source>
        <dbReference type="ARBA" id="ARBA00023209"/>
    </source>
</evidence>
<dbReference type="EC" id="2.7.8.5" evidence="11"/>
<evidence type="ECO:0000256" key="2">
    <source>
        <dbReference type="ARBA" id="ARBA00005042"/>
    </source>
</evidence>
<evidence type="ECO:0000256" key="3">
    <source>
        <dbReference type="ARBA" id="ARBA00010682"/>
    </source>
</evidence>
<dbReference type="Proteomes" id="UP000516260">
    <property type="component" value="Chromosome 1"/>
</dbReference>
<dbReference type="GO" id="GO:0008444">
    <property type="term" value="F:CDP-diacylglycerol-glycerol-3-phosphate 3-phosphatidyltransferase activity"/>
    <property type="evidence" value="ECO:0007669"/>
    <property type="project" value="UniProtKB-EC"/>
</dbReference>
<comment type="catalytic activity">
    <reaction evidence="10 11">
        <text>a CDP-1,2-diacyl-sn-glycerol + sn-glycerol 3-phosphate = a 1,2-diacyl-sn-glycero-3-phospho-(1'-sn-glycero-3'-phosphate) + CMP + H(+)</text>
        <dbReference type="Rhea" id="RHEA:12593"/>
        <dbReference type="ChEBI" id="CHEBI:15378"/>
        <dbReference type="ChEBI" id="CHEBI:57597"/>
        <dbReference type="ChEBI" id="CHEBI:58332"/>
        <dbReference type="ChEBI" id="CHEBI:60110"/>
        <dbReference type="ChEBI" id="CHEBI:60377"/>
        <dbReference type="EC" id="2.7.8.5"/>
    </reaction>
</comment>
<accession>A0A4Z2CGJ7</accession>
<evidence type="ECO:0000256" key="6">
    <source>
        <dbReference type="ARBA" id="ARBA00022737"/>
    </source>
</evidence>
<evidence type="ECO:0000256" key="7">
    <source>
        <dbReference type="ARBA" id="ARBA00023098"/>
    </source>
</evidence>
<keyword evidence="4 11" id="KW-0444">Lipid biosynthesis</keyword>
<keyword evidence="14" id="KW-1185">Reference proteome</keyword>
<keyword evidence="8 11" id="KW-0594">Phospholipid biosynthesis</keyword>
<sequence length="387" mass="43930">MLPCVPGATNSRTMLLPLLQRFPPQVRVSLYHTPDLRGLLRRLVPQRFNETIGVQHIKVYLFDDSVIISGANLSDSYFTNRQDRYVLLEDCPLLADFFSELVDAVGDVSLQLQPDDSVAVHEGMMLSELRTFRPRVRADPGRLCPLTVCSLGTGDRQQFSVAARRRIMEVLDGARARQRDGEGEELSEGEEDTWVFPLVQMKPLGIQVDEEVTQCLLTDAGPDSTLFLTSGYFNLTRAYMQLVLGAGANYRILTASPEVNGFFGAKGVAGAIPAAYIHIARQFYQQVCRLGQQERVHLHEYHRARWTFHAKGLWYYLGGRDRPCLTLIGSPNFGHRSVHRDLEAQIAMEQQRLYRRSTEVSSATFEQPDRHVQLWVKLVTPFIKNFF</sequence>
<dbReference type="PANTHER" id="PTHR12586:SF1">
    <property type="entry name" value="CDP-DIACYLGLYCEROL--GLYCEROL-3-PHOSPHATE 3-PHOSPHATIDYLTRANSFERASE, MITOCHONDRIAL"/>
    <property type="match status" value="1"/>
</dbReference>
<comment type="subcellular location">
    <subcellularLocation>
        <location evidence="11">Mitochondrion</location>
    </subcellularLocation>
</comment>
<dbReference type="InterPro" id="IPR016270">
    <property type="entry name" value="PGS1"/>
</dbReference>
<keyword evidence="11" id="KW-0067">ATP-binding</keyword>
<evidence type="ECO:0000256" key="1">
    <source>
        <dbReference type="ARBA" id="ARBA00003537"/>
    </source>
</evidence>
<reference evidence="13 14" key="1">
    <citation type="submission" date="2019-04" db="EMBL/GenBank/DDBJ databases">
        <title>The sequence and de novo assembly of Takifugu bimaculatus genome using PacBio and Hi-C technologies.</title>
        <authorList>
            <person name="Xu P."/>
            <person name="Liu B."/>
            <person name="Zhou Z."/>
        </authorList>
    </citation>
    <scope>NUCLEOTIDE SEQUENCE [LARGE SCALE GENOMIC DNA]</scope>
    <source>
        <strain evidence="13">TB-2018</strain>
        <tissue evidence="13">Muscle</tissue>
    </source>
</reference>
<dbReference type="InterPro" id="IPR001736">
    <property type="entry name" value="PLipase_D/transphosphatidylase"/>
</dbReference>
<comment type="similarity">
    <text evidence="3 11">Belongs to the CDP-alcohol phosphatidyltransferase class-II family.</text>
</comment>
<dbReference type="PANTHER" id="PTHR12586">
    <property type="entry name" value="CDP-DIACYLGLYCEROL--SERINE O-PHOSPHATIDYLTRANSFERASE"/>
    <property type="match status" value="1"/>
</dbReference>
<keyword evidence="11" id="KW-0496">Mitochondrion</keyword>
<gene>
    <name evidence="13" type="ORF">fugu_000243</name>
</gene>
<evidence type="ECO:0000256" key="9">
    <source>
        <dbReference type="ARBA" id="ARBA00023264"/>
    </source>
</evidence>
<evidence type="ECO:0000256" key="4">
    <source>
        <dbReference type="ARBA" id="ARBA00022516"/>
    </source>
</evidence>